<name>A0A4R7ZH39_9ACTN</name>
<dbReference type="InterPro" id="IPR029058">
    <property type="entry name" value="AB_hydrolase_fold"/>
</dbReference>
<comment type="caution">
    <text evidence="2">The sequence shown here is derived from an EMBL/GenBank/DDBJ whole genome shotgun (WGS) entry which is preliminary data.</text>
</comment>
<dbReference type="Gene3D" id="3.40.50.1820">
    <property type="entry name" value="alpha/beta hydrolase"/>
    <property type="match status" value="1"/>
</dbReference>
<keyword evidence="2" id="KW-0378">Hydrolase</keyword>
<protein>
    <submittedName>
        <fullName evidence="2">Alpha/beta hydrolase family protein</fullName>
    </submittedName>
</protein>
<organism evidence="2 3">
    <name type="scientific">Kribbella kalugense</name>
    <dbReference type="NCBI Taxonomy" id="2512221"/>
    <lineage>
        <taxon>Bacteria</taxon>
        <taxon>Bacillati</taxon>
        <taxon>Actinomycetota</taxon>
        <taxon>Actinomycetes</taxon>
        <taxon>Propionibacteriales</taxon>
        <taxon>Kribbellaceae</taxon>
        <taxon>Kribbella</taxon>
    </lineage>
</organism>
<proteinExistence type="predicted"/>
<evidence type="ECO:0000259" key="1">
    <source>
        <dbReference type="Pfam" id="PF12697"/>
    </source>
</evidence>
<dbReference type="Pfam" id="PF12697">
    <property type="entry name" value="Abhydrolase_6"/>
    <property type="match status" value="1"/>
</dbReference>
<sequence>MTSPGVDLVWNPAGASDLVLLAHGGMEESRESAELWRPPILRMWPFAAAARDAVPTAAVGLMRYRYRGWNAEADPAVDLRAVLDELPPVIRRVVLIGHSMGGRAVVAAGDHPRVAGVLALAPWLPEGEPLTKLRAPVTFAHGTDDTITDPRATTAYANRLRAAGTPVTVYALTDETHPMLHRATDWNTLVATFTASALTRSDSTPAIDAGTESLPQYGRRSSLAAAVASIALARLRLPVTERFQVVKVAKARG</sequence>
<reference evidence="2 3" key="1">
    <citation type="submission" date="2019-03" db="EMBL/GenBank/DDBJ databases">
        <title>Genomic Encyclopedia of Type Strains, Phase III (KMG-III): the genomes of soil and plant-associated and newly described type strains.</title>
        <authorList>
            <person name="Whitman W."/>
        </authorList>
    </citation>
    <scope>NUCLEOTIDE SEQUENCE [LARGE SCALE GENOMIC DNA]</scope>
    <source>
        <strain evidence="2 3">VKM Ac-2570</strain>
    </source>
</reference>
<dbReference type="InterPro" id="IPR000073">
    <property type="entry name" value="AB_hydrolase_1"/>
</dbReference>
<evidence type="ECO:0000313" key="3">
    <source>
        <dbReference type="Proteomes" id="UP000295447"/>
    </source>
</evidence>
<dbReference type="GO" id="GO:0016787">
    <property type="term" value="F:hydrolase activity"/>
    <property type="evidence" value="ECO:0007669"/>
    <property type="project" value="UniProtKB-KW"/>
</dbReference>
<feature type="domain" description="AB hydrolase-1" evidence="1">
    <location>
        <begin position="19"/>
        <end position="199"/>
    </location>
</feature>
<dbReference type="SUPFAM" id="SSF53474">
    <property type="entry name" value="alpha/beta-Hydrolases"/>
    <property type="match status" value="1"/>
</dbReference>
<keyword evidence="3" id="KW-1185">Reference proteome</keyword>
<dbReference type="AlphaFoldDB" id="A0A4R7ZH39"/>
<accession>A0A4R7ZH39</accession>
<dbReference type="OrthoDB" id="3366509at2"/>
<dbReference type="EMBL" id="SODF01000002">
    <property type="protein sequence ID" value="TDW16999.1"/>
    <property type="molecule type" value="Genomic_DNA"/>
</dbReference>
<dbReference type="Proteomes" id="UP000295447">
    <property type="component" value="Unassembled WGS sequence"/>
</dbReference>
<gene>
    <name evidence="2" type="ORF">EV650_3560</name>
</gene>
<dbReference type="RefSeq" id="WP_134120156.1">
    <property type="nucleotide sequence ID" value="NZ_SODF01000002.1"/>
</dbReference>
<evidence type="ECO:0000313" key="2">
    <source>
        <dbReference type="EMBL" id="TDW16999.1"/>
    </source>
</evidence>